<evidence type="ECO:0000256" key="3">
    <source>
        <dbReference type="ARBA" id="ARBA00022741"/>
    </source>
</evidence>
<keyword evidence="2" id="KW-0436">Ligase</keyword>
<organism evidence="7 8">
    <name type="scientific">Chlamydomonas eustigma</name>
    <dbReference type="NCBI Taxonomy" id="1157962"/>
    <lineage>
        <taxon>Eukaryota</taxon>
        <taxon>Viridiplantae</taxon>
        <taxon>Chlorophyta</taxon>
        <taxon>core chlorophytes</taxon>
        <taxon>Chlorophyceae</taxon>
        <taxon>CS clade</taxon>
        <taxon>Chlamydomonadales</taxon>
        <taxon>Chlamydomonadaceae</taxon>
        <taxon>Chlamydomonas</taxon>
    </lineage>
</organism>
<dbReference type="OrthoDB" id="202825at2759"/>
<feature type="region of interest" description="Disordered" evidence="6">
    <location>
        <begin position="1027"/>
        <end position="1084"/>
    </location>
</feature>
<keyword evidence="4" id="KW-0067">ATP-binding</keyword>
<dbReference type="GO" id="GO:0000226">
    <property type="term" value="P:microtubule cytoskeleton organization"/>
    <property type="evidence" value="ECO:0007669"/>
    <property type="project" value="TreeGrafter"/>
</dbReference>
<feature type="region of interest" description="Disordered" evidence="6">
    <location>
        <begin position="874"/>
        <end position="897"/>
    </location>
</feature>
<dbReference type="SUPFAM" id="SSF56059">
    <property type="entry name" value="Glutathione synthetase ATP-binding domain-like"/>
    <property type="match status" value="1"/>
</dbReference>
<feature type="region of interest" description="Disordered" evidence="6">
    <location>
        <begin position="175"/>
        <end position="260"/>
    </location>
</feature>
<gene>
    <name evidence="7" type="ORF">CEUSTIGMA_g6448.t1</name>
</gene>
<evidence type="ECO:0000256" key="2">
    <source>
        <dbReference type="ARBA" id="ARBA00022598"/>
    </source>
</evidence>
<dbReference type="EMBL" id="BEGY01000038">
    <property type="protein sequence ID" value="GAX79008.1"/>
    <property type="molecule type" value="Genomic_DNA"/>
</dbReference>
<dbReference type="Pfam" id="PF03133">
    <property type="entry name" value="TTL"/>
    <property type="match status" value="1"/>
</dbReference>
<accession>A0A250X7F0</accession>
<dbReference type="Proteomes" id="UP000232323">
    <property type="component" value="Unassembled WGS sequence"/>
</dbReference>
<dbReference type="GO" id="GO:0015631">
    <property type="term" value="F:tubulin binding"/>
    <property type="evidence" value="ECO:0007669"/>
    <property type="project" value="TreeGrafter"/>
</dbReference>
<feature type="region of interest" description="Disordered" evidence="6">
    <location>
        <begin position="556"/>
        <end position="577"/>
    </location>
</feature>
<dbReference type="GO" id="GO:0005524">
    <property type="term" value="F:ATP binding"/>
    <property type="evidence" value="ECO:0007669"/>
    <property type="project" value="UniProtKB-KW"/>
</dbReference>
<feature type="compositionally biased region" description="Low complexity" evidence="6">
    <location>
        <begin position="1038"/>
        <end position="1084"/>
    </location>
</feature>
<feature type="compositionally biased region" description="Basic and acidic residues" evidence="6">
    <location>
        <begin position="234"/>
        <end position="249"/>
    </location>
</feature>
<proteinExistence type="inferred from homology"/>
<keyword evidence="3" id="KW-0547">Nucleotide-binding</keyword>
<sequence>MDHIERNTYSNTRGQASLTRLSSITSSKFSKQTENQVIASTVENVRLSQQQQNKDASVPELFLSLCHSLAPHSSSFAGYVTASRSRNLDIANRPLESPKFGTGALLHARNLDMAKMSNRGNSVQPRSHQQPTSQSSQSSVTTATFPQIDELLRNHQRVSQQGAAAHALLTSTSTTDLGLPLETPPSSLSSPASSSRSPRSSPQHHLSLHSRHYTHSCTLTSPQDSPSSPIWRSSLEDRKEGSAQLHEGKASPSGRANSNQDVMDTINMTLAELATTEMWGELREQQNAAAGNGSIAFWGGAPSRLEIFQNYVRVGSRGTPGTDRPETASSLWSNYDLEEGTLAKLETAWAEEASMTAKQLRDAKRKKTPPSTAPTASKLLRARPGASVVAALSQAAAKFQARQNAKNSSSSIPRINGSSSSSSIWKLMGAADFGAASMHPRPITSATDSELSARITAAVMGSATSVRGSLGPHTASSLLHGLSTTSGWSQISTPLPTTVPVCSISSTGSSVPSTAANTCYPPLLIRRTHVPLPKRPPLPPAASAASCCPRGVLSGAENGKPMTHGSSKTFSGYNQPPPSPRLLPFERSHHPAAIMDPFLLTPCLRPVDEIPVDAKGRPYPYVLPPCFPGAYPTIAFMGSAQAKQALGLHPLLRTSLSVKYAGIANNAVKHAFKEASFKVVKGSKWNVCWGNILEAEEYGKLHEFQRVNHFPGTWELGRKDYLYRNVYNMRRSKGETFDIIPHFFILPRDYDDYLNDLERNPGRLYIQKPVNSSRGRGISMVVKPSDICRDTKDLLVQHYIDNPYTINNFKFDLRVYVVATCVDPLRLYVYEDGLARFATEPFSKEKADLGKRCVHLTNYSVNKKSSKFVANNGAGSGATVNGPEGEQLGEGDDNDSTASKWSIAAVRGHVEREGRTSWDHIWKQVHDIAAKAILSAEPKLNTEVKMKVAHRNNCFEVWGLDIMLDDNFKAWLIEANTCPSLASDSALDKRIKNALLADVMNLVGVVPYDAEAYDEVKGARRQARLTGLTVPSPHISVNNKANNSSNGSGADNKAGSASGGVSAVHSPRGAGTASATKSATTAMPKTVMDAEAMDFRGMNPEDLPEIICEAEAEYSRRRGWQRVFPCVEDPSRYLDLFDTPRSGNIMLCNYYAQQSGHRSASLSSSGLPLSTRSGSKPLLTYSRPSSAFGSSASREWRNGSN</sequence>
<evidence type="ECO:0000313" key="8">
    <source>
        <dbReference type="Proteomes" id="UP000232323"/>
    </source>
</evidence>
<feature type="region of interest" description="Disordered" evidence="6">
    <location>
        <begin position="1161"/>
        <end position="1201"/>
    </location>
</feature>
<comment type="caution">
    <text evidence="7">The sequence shown here is derived from an EMBL/GenBank/DDBJ whole genome shotgun (WGS) entry which is preliminary data.</text>
</comment>
<dbReference type="InterPro" id="IPR004344">
    <property type="entry name" value="TTL/TTLL_fam"/>
</dbReference>
<dbReference type="Gene3D" id="3.30.470.20">
    <property type="entry name" value="ATP-grasp fold, B domain"/>
    <property type="match status" value="1"/>
</dbReference>
<feature type="compositionally biased region" description="Low complexity" evidence="6">
    <location>
        <begin position="127"/>
        <end position="142"/>
    </location>
</feature>
<evidence type="ECO:0000256" key="1">
    <source>
        <dbReference type="ARBA" id="ARBA00006820"/>
    </source>
</evidence>
<dbReference type="PROSITE" id="PS51221">
    <property type="entry name" value="TTL"/>
    <property type="match status" value="1"/>
</dbReference>
<feature type="compositionally biased region" description="Low complexity" evidence="6">
    <location>
        <begin position="1161"/>
        <end position="1175"/>
    </location>
</feature>
<feature type="compositionally biased region" description="Polar residues" evidence="6">
    <location>
        <begin position="564"/>
        <end position="574"/>
    </location>
</feature>
<dbReference type="PANTHER" id="PTHR12241:SF39">
    <property type="entry name" value="TUBULIN POLYGLUTAMYLASE TTLL9-RELATED"/>
    <property type="match status" value="1"/>
</dbReference>
<reference evidence="7 8" key="1">
    <citation type="submission" date="2017-08" db="EMBL/GenBank/DDBJ databases">
        <title>Acidophilic green algal genome provides insights into adaptation to an acidic environment.</title>
        <authorList>
            <person name="Hirooka S."/>
            <person name="Hirose Y."/>
            <person name="Kanesaki Y."/>
            <person name="Higuchi S."/>
            <person name="Fujiwara T."/>
            <person name="Onuma R."/>
            <person name="Era A."/>
            <person name="Ohbayashi R."/>
            <person name="Uzuka A."/>
            <person name="Nozaki H."/>
            <person name="Yoshikawa H."/>
            <person name="Miyagishima S.Y."/>
        </authorList>
    </citation>
    <scope>NUCLEOTIDE SEQUENCE [LARGE SCALE GENOMIC DNA]</scope>
    <source>
        <strain evidence="7 8">NIES-2499</strain>
    </source>
</reference>
<feature type="compositionally biased region" description="Low complexity" evidence="6">
    <location>
        <begin position="175"/>
        <end position="205"/>
    </location>
</feature>
<feature type="compositionally biased region" description="Polar residues" evidence="6">
    <location>
        <begin position="215"/>
        <end position="231"/>
    </location>
</feature>
<evidence type="ECO:0000313" key="7">
    <source>
        <dbReference type="EMBL" id="GAX79008.1"/>
    </source>
</evidence>
<name>A0A250X7F0_9CHLO</name>
<keyword evidence="8" id="KW-1185">Reference proteome</keyword>
<dbReference type="GO" id="GO:0036064">
    <property type="term" value="C:ciliary basal body"/>
    <property type="evidence" value="ECO:0007669"/>
    <property type="project" value="TreeGrafter"/>
</dbReference>
<feature type="compositionally biased region" description="Low complexity" evidence="6">
    <location>
        <begin position="1182"/>
        <end position="1193"/>
    </location>
</feature>
<protein>
    <recommendedName>
        <fullName evidence="5">Tubulin--tyrosine ligase-like protein 9</fullName>
    </recommendedName>
</protein>
<dbReference type="PANTHER" id="PTHR12241">
    <property type="entry name" value="TUBULIN POLYGLUTAMYLASE"/>
    <property type="match status" value="1"/>
</dbReference>
<dbReference type="AlphaFoldDB" id="A0A250X7F0"/>
<comment type="similarity">
    <text evidence="1">Belongs to the tubulin--tyrosine ligase family.</text>
</comment>
<feature type="region of interest" description="Disordered" evidence="6">
    <location>
        <begin position="118"/>
        <end position="142"/>
    </location>
</feature>
<evidence type="ECO:0000256" key="4">
    <source>
        <dbReference type="ARBA" id="ARBA00022840"/>
    </source>
</evidence>
<dbReference type="GO" id="GO:0070740">
    <property type="term" value="F:tubulin-glutamic acid ligase activity"/>
    <property type="evidence" value="ECO:0007669"/>
    <property type="project" value="TreeGrafter"/>
</dbReference>
<evidence type="ECO:0000256" key="6">
    <source>
        <dbReference type="SAM" id="MobiDB-lite"/>
    </source>
</evidence>
<evidence type="ECO:0000256" key="5">
    <source>
        <dbReference type="ARBA" id="ARBA00030445"/>
    </source>
</evidence>